<gene>
    <name evidence="5 10" type="primary">hflX</name>
    <name evidence="10" type="ORF">ACFQL9_04330</name>
</gene>
<feature type="binding site" evidence="6">
    <location>
        <begin position="369"/>
        <end position="371"/>
    </location>
    <ligand>
        <name>GTP</name>
        <dbReference type="ChEBI" id="CHEBI:37565"/>
    </ligand>
</feature>
<dbReference type="RefSeq" id="WP_284031030.1">
    <property type="nucleotide sequence ID" value="NZ_CP126154.1"/>
</dbReference>
<keyword evidence="1 7" id="KW-0479">Metal-binding</keyword>
<feature type="domain" description="Hflx-type G" evidence="9">
    <location>
        <begin position="188"/>
        <end position="391"/>
    </location>
</feature>
<evidence type="ECO:0000256" key="6">
    <source>
        <dbReference type="PIRSR" id="PIRSR006809-1"/>
    </source>
</evidence>
<dbReference type="HAMAP" id="MF_00900">
    <property type="entry name" value="GTPase_HflX"/>
    <property type="match status" value="1"/>
</dbReference>
<dbReference type="InterPro" id="IPR042108">
    <property type="entry name" value="GTPase_HflX_N_sf"/>
</dbReference>
<feature type="binding site" evidence="6">
    <location>
        <begin position="268"/>
        <end position="271"/>
    </location>
    <ligand>
        <name>GTP</name>
        <dbReference type="ChEBI" id="CHEBI:37565"/>
    </ligand>
</feature>
<dbReference type="GO" id="GO:0046872">
    <property type="term" value="F:metal ion binding"/>
    <property type="evidence" value="ECO:0007669"/>
    <property type="project" value="UniProtKB-KW"/>
</dbReference>
<dbReference type="GO" id="GO:0003924">
    <property type="term" value="F:GTPase activity"/>
    <property type="evidence" value="ECO:0007669"/>
    <property type="project" value="UniProtKB-UniRule"/>
</dbReference>
<dbReference type="Pfam" id="PF00009">
    <property type="entry name" value="GTP_EFTU"/>
    <property type="match status" value="1"/>
</dbReference>
<evidence type="ECO:0000256" key="1">
    <source>
        <dbReference type="ARBA" id="ARBA00022723"/>
    </source>
</evidence>
<dbReference type="Pfam" id="PF13167">
    <property type="entry name" value="GTP-bdg_N"/>
    <property type="match status" value="1"/>
</dbReference>
<comment type="subunit">
    <text evidence="5">Monomer. Associates with the 50S ribosomal subunit.</text>
</comment>
<dbReference type="GO" id="GO:0005525">
    <property type="term" value="F:GTP binding"/>
    <property type="evidence" value="ECO:0007669"/>
    <property type="project" value="UniProtKB-UniRule"/>
</dbReference>
<comment type="function">
    <text evidence="5">GTPase that associates with the 50S ribosomal subunit and may have a role during protein synthesis or ribosome biogenesis.</text>
</comment>
<sequence>MNTRERLDGGRAVVAARDADATPDTTEIRRLAAAAGYDVVGELTQRRAEDLRYNVGAGKARELADLVAATGADAVVFDGDLSPGQYTDLVELLPDGTALVDRYRLVLEIFADGAGSTAATTQVRLATLRYELPRVRRATEESLLNAATEKGSPVLDVERRIDALEAKLDGITDAAADRRERRREAGFDLVALAGYTNAGKSTLLRRLADDLDVDVDDAGGGGGDDDRADGDRHPDLAETATVEDRLFETLETTTRRATLGGRRVLLTDTVGLVADLPHDLVRSFSATLDEVGAADAVLAVVDASDPPERLRRRLETTVDVLAADATGPVVPVVNKADRPDDAALAAALAVVDEVLADSDVDSRDPVAVSALDGENLDALRAAVVDALPGATATFAVPNAAESQAFVSWLHEHGDADVTYRPESIAVSFAGRLSVVAEAERRAADLAASDASDASDAGVAGEGEGE</sequence>
<dbReference type="EMBL" id="JBHTAH010000003">
    <property type="protein sequence ID" value="MFC7068861.1"/>
    <property type="molecule type" value="Genomic_DNA"/>
</dbReference>
<evidence type="ECO:0000256" key="8">
    <source>
        <dbReference type="SAM" id="MobiDB-lite"/>
    </source>
</evidence>
<dbReference type="InterPro" id="IPR027417">
    <property type="entry name" value="P-loop_NTPase"/>
</dbReference>
<keyword evidence="4 5" id="KW-0342">GTP-binding</keyword>
<proteinExistence type="inferred from homology"/>
<keyword evidence="2 5" id="KW-0547">Nucleotide-binding</keyword>
<evidence type="ECO:0000256" key="5">
    <source>
        <dbReference type="HAMAP-Rule" id="MF_00900"/>
    </source>
</evidence>
<evidence type="ECO:0000256" key="2">
    <source>
        <dbReference type="ARBA" id="ARBA00022741"/>
    </source>
</evidence>
<dbReference type="InterPro" id="IPR030394">
    <property type="entry name" value="G_HFLX_dom"/>
</dbReference>
<keyword evidence="5" id="KW-0963">Cytoplasm</keyword>
<organism evidence="10 11">
    <name type="scientific">Halobaculum lipolyticum</name>
    <dbReference type="NCBI Taxonomy" id="3032001"/>
    <lineage>
        <taxon>Archaea</taxon>
        <taxon>Methanobacteriati</taxon>
        <taxon>Methanobacteriota</taxon>
        <taxon>Stenosarchaea group</taxon>
        <taxon>Halobacteria</taxon>
        <taxon>Halobacteriales</taxon>
        <taxon>Haloferacaceae</taxon>
        <taxon>Halobaculum</taxon>
    </lineage>
</organism>
<feature type="binding site" evidence="6">
    <location>
        <begin position="194"/>
        <end position="201"/>
    </location>
    <ligand>
        <name>GTP</name>
        <dbReference type="ChEBI" id="CHEBI:37565"/>
    </ligand>
</feature>
<comment type="similarity">
    <text evidence="5">Belongs to the TRAFAC class OBG-HflX-like GTPase superfamily. HflX GTPase family.</text>
</comment>
<comment type="cofactor">
    <cofactor evidence="7">
        <name>Mg(2+)</name>
        <dbReference type="ChEBI" id="CHEBI:18420"/>
    </cofactor>
</comment>
<evidence type="ECO:0000313" key="10">
    <source>
        <dbReference type="EMBL" id="MFC7068861.1"/>
    </source>
</evidence>
<evidence type="ECO:0000256" key="7">
    <source>
        <dbReference type="PIRSR" id="PIRSR006809-2"/>
    </source>
</evidence>
<dbReference type="PIRSF" id="PIRSF006809">
    <property type="entry name" value="GTP-binding_hflX_prd"/>
    <property type="match status" value="1"/>
</dbReference>
<dbReference type="Proteomes" id="UP001596461">
    <property type="component" value="Unassembled WGS sequence"/>
</dbReference>
<keyword evidence="3 7" id="KW-0460">Magnesium</keyword>
<dbReference type="SUPFAM" id="SSF52540">
    <property type="entry name" value="P-loop containing nucleoside triphosphate hydrolases"/>
    <property type="match status" value="1"/>
</dbReference>
<feature type="binding site" evidence="7">
    <location>
        <position position="201"/>
    </location>
    <ligand>
        <name>Mg(2+)</name>
        <dbReference type="ChEBI" id="CHEBI:18420"/>
    </ligand>
</feature>
<dbReference type="InterPro" id="IPR025121">
    <property type="entry name" value="GTPase_HflX_N"/>
</dbReference>
<evidence type="ECO:0000313" key="11">
    <source>
        <dbReference type="Proteomes" id="UP001596461"/>
    </source>
</evidence>
<dbReference type="NCBIfam" id="TIGR03156">
    <property type="entry name" value="GTP_HflX"/>
    <property type="match status" value="1"/>
</dbReference>
<feature type="region of interest" description="Disordered" evidence="8">
    <location>
        <begin position="217"/>
        <end position="239"/>
    </location>
</feature>
<dbReference type="Gene3D" id="3.40.50.300">
    <property type="entry name" value="P-loop containing nucleotide triphosphate hydrolases"/>
    <property type="match status" value="1"/>
</dbReference>
<evidence type="ECO:0000259" key="9">
    <source>
        <dbReference type="PROSITE" id="PS51705"/>
    </source>
</evidence>
<dbReference type="GO" id="GO:0005737">
    <property type="term" value="C:cytoplasm"/>
    <property type="evidence" value="ECO:0007669"/>
    <property type="project" value="UniProtKB-SubCell"/>
</dbReference>
<evidence type="ECO:0000256" key="3">
    <source>
        <dbReference type="ARBA" id="ARBA00022842"/>
    </source>
</evidence>
<dbReference type="PANTHER" id="PTHR10229:SF8">
    <property type="entry name" value="GTPASE HFLX"/>
    <property type="match status" value="1"/>
</dbReference>
<dbReference type="AlphaFoldDB" id="A0ABD5W762"/>
<accession>A0ABD5W762</accession>
<keyword evidence="11" id="KW-1185">Reference proteome</keyword>
<protein>
    <recommendedName>
        <fullName evidence="5">GTPase HflX</fullName>
    </recommendedName>
    <alternativeName>
        <fullName evidence="5">GTP-binding protein HflX</fullName>
    </alternativeName>
</protein>
<dbReference type="Gene3D" id="3.40.50.11060">
    <property type="entry name" value="GTPase HflX, N-terminal domain"/>
    <property type="match status" value="1"/>
</dbReference>
<feature type="binding site" evidence="6">
    <location>
        <begin position="334"/>
        <end position="337"/>
    </location>
    <ligand>
        <name>GTP</name>
        <dbReference type="ChEBI" id="CHEBI:37565"/>
    </ligand>
</feature>
<dbReference type="PANTHER" id="PTHR10229">
    <property type="entry name" value="GTP-BINDING PROTEIN HFLX"/>
    <property type="match status" value="1"/>
</dbReference>
<feature type="compositionally biased region" description="Basic and acidic residues" evidence="8">
    <location>
        <begin position="229"/>
        <end position="239"/>
    </location>
</feature>
<dbReference type="InterPro" id="IPR016496">
    <property type="entry name" value="GTPase_HflX"/>
</dbReference>
<dbReference type="GeneID" id="81125893"/>
<reference evidence="10 11" key="1">
    <citation type="journal article" date="2019" name="Int. J. Syst. Evol. Microbiol.">
        <title>The Global Catalogue of Microorganisms (GCM) 10K type strain sequencing project: providing services to taxonomists for standard genome sequencing and annotation.</title>
        <authorList>
            <consortium name="The Broad Institute Genomics Platform"/>
            <consortium name="The Broad Institute Genome Sequencing Center for Infectious Disease"/>
            <person name="Wu L."/>
            <person name="Ma J."/>
        </authorList>
    </citation>
    <scope>NUCLEOTIDE SEQUENCE [LARGE SCALE GENOMIC DNA]</scope>
    <source>
        <strain evidence="10 11">DT31</strain>
    </source>
</reference>
<comment type="subcellular location">
    <subcellularLocation>
        <location evidence="5">Cytoplasm</location>
    </subcellularLocation>
    <text evidence="5">May associate with membranes.</text>
</comment>
<name>A0ABD5W762_9EURY</name>
<feature type="binding site" evidence="7">
    <location>
        <position position="249"/>
    </location>
    <ligand>
        <name>Mg(2+)</name>
        <dbReference type="ChEBI" id="CHEBI:18420"/>
    </ligand>
</feature>
<feature type="region of interest" description="Disordered" evidence="8">
    <location>
        <begin position="444"/>
        <end position="465"/>
    </location>
</feature>
<feature type="compositionally biased region" description="Low complexity" evidence="8">
    <location>
        <begin position="444"/>
        <end position="458"/>
    </location>
</feature>
<dbReference type="PROSITE" id="PS51705">
    <property type="entry name" value="G_HFLX"/>
    <property type="match status" value="1"/>
</dbReference>
<evidence type="ECO:0000256" key="4">
    <source>
        <dbReference type="ARBA" id="ARBA00023134"/>
    </source>
</evidence>
<comment type="caution">
    <text evidence="10">The sequence shown here is derived from an EMBL/GenBank/DDBJ whole genome shotgun (WGS) entry which is preliminary data.</text>
</comment>
<dbReference type="InterPro" id="IPR000795">
    <property type="entry name" value="T_Tr_GTP-bd_dom"/>
</dbReference>